<dbReference type="InterPro" id="IPR003582">
    <property type="entry name" value="ShKT_dom"/>
</dbReference>
<feature type="region of interest" description="Disordered" evidence="2">
    <location>
        <begin position="83"/>
        <end position="144"/>
    </location>
</feature>
<keyword evidence="4" id="KW-1185">Reference proteome</keyword>
<feature type="region of interest" description="Disordered" evidence="2">
    <location>
        <begin position="510"/>
        <end position="529"/>
    </location>
</feature>
<feature type="domain" description="ShKT" evidence="3">
    <location>
        <begin position="531"/>
        <end position="569"/>
    </location>
</feature>
<dbReference type="WBParaSite" id="PSAMB.scaffold2703size21718.g18845.t1">
    <property type="protein sequence ID" value="PSAMB.scaffold2703size21718.g18845.t1"/>
    <property type="gene ID" value="PSAMB.scaffold2703size21718.g18845"/>
</dbReference>
<evidence type="ECO:0000256" key="1">
    <source>
        <dbReference type="PROSITE-ProRule" id="PRU01005"/>
    </source>
</evidence>
<feature type="region of interest" description="Disordered" evidence="2">
    <location>
        <begin position="263"/>
        <end position="292"/>
    </location>
</feature>
<feature type="compositionally biased region" description="Basic residues" evidence="2">
    <location>
        <begin position="380"/>
        <end position="405"/>
    </location>
</feature>
<feature type="compositionally biased region" description="Basic and acidic residues" evidence="2">
    <location>
        <begin position="364"/>
        <end position="375"/>
    </location>
</feature>
<feature type="compositionally biased region" description="Basic residues" evidence="2">
    <location>
        <begin position="126"/>
        <end position="142"/>
    </location>
</feature>
<dbReference type="AlphaFoldDB" id="A0A914VXF2"/>
<proteinExistence type="predicted"/>
<dbReference type="Pfam" id="PF01549">
    <property type="entry name" value="ShK"/>
    <property type="match status" value="2"/>
</dbReference>
<feature type="region of interest" description="Disordered" evidence="2">
    <location>
        <begin position="459"/>
        <end position="486"/>
    </location>
</feature>
<feature type="compositionally biased region" description="Pro residues" evidence="2">
    <location>
        <begin position="263"/>
        <end position="281"/>
    </location>
</feature>
<evidence type="ECO:0000313" key="4">
    <source>
        <dbReference type="Proteomes" id="UP000887566"/>
    </source>
</evidence>
<dbReference type="PROSITE" id="PS51670">
    <property type="entry name" value="SHKT"/>
    <property type="match status" value="1"/>
</dbReference>
<organism evidence="4 5">
    <name type="scientific">Plectus sambesii</name>
    <dbReference type="NCBI Taxonomy" id="2011161"/>
    <lineage>
        <taxon>Eukaryota</taxon>
        <taxon>Metazoa</taxon>
        <taxon>Ecdysozoa</taxon>
        <taxon>Nematoda</taxon>
        <taxon>Chromadorea</taxon>
        <taxon>Plectida</taxon>
        <taxon>Plectina</taxon>
        <taxon>Plectoidea</taxon>
        <taxon>Plectidae</taxon>
        <taxon>Plectus</taxon>
    </lineage>
</organism>
<protein>
    <submittedName>
        <fullName evidence="5">ShKT domain-containing protein</fullName>
    </submittedName>
</protein>
<evidence type="ECO:0000313" key="5">
    <source>
        <dbReference type="WBParaSite" id="PSAMB.scaffold2703size21718.g18845.t1"/>
    </source>
</evidence>
<name>A0A914VXF2_9BILA</name>
<feature type="compositionally biased region" description="Basic residues" evidence="2">
    <location>
        <begin position="83"/>
        <end position="94"/>
    </location>
</feature>
<evidence type="ECO:0000256" key="2">
    <source>
        <dbReference type="SAM" id="MobiDB-lite"/>
    </source>
</evidence>
<dbReference type="Proteomes" id="UP000887566">
    <property type="component" value="Unplaced"/>
</dbReference>
<feature type="compositionally biased region" description="Polar residues" evidence="2">
    <location>
        <begin position="341"/>
        <end position="350"/>
    </location>
</feature>
<feature type="compositionally biased region" description="Basic residues" evidence="2">
    <location>
        <begin position="311"/>
        <end position="337"/>
    </location>
</feature>
<feature type="region of interest" description="Disordered" evidence="2">
    <location>
        <begin position="306"/>
        <end position="405"/>
    </location>
</feature>
<comment type="caution">
    <text evidence="1">Lacks conserved residue(s) required for the propagation of feature annotation.</text>
</comment>
<reference evidence="5" key="1">
    <citation type="submission" date="2022-11" db="UniProtKB">
        <authorList>
            <consortium name="WormBaseParasite"/>
        </authorList>
    </citation>
    <scope>IDENTIFICATION</scope>
</reference>
<dbReference type="SMART" id="SM00254">
    <property type="entry name" value="ShKT"/>
    <property type="match status" value="2"/>
</dbReference>
<sequence>MADFHWGPALDDCSVDCDPVQHFCQVQFSTMEQRCFELPEKCVRDLRELLELTEQPVGYDSHETESSSVQTLTSIKHRQINNASHHHQPLKPTKHREVNNTSHHQSSKDHRRMKLSNETETDTTHRPKARLSKKTKKLRRPKVQSVTRDVLVPFKQPKPASAVQFTPSFLDQYAQKGVIFTPSPPLQQHRNPSSEPRDHHTWCCKWAHDGWCDSNPVFTRPLCQKSCGTYACRAEHGHECSVAVQINEEECLPLRLGRPPPVSLPLYDPPSTPKLPEPYPPESNLSEPIFTKPPLLEPKLSWPILSESNHSKLRPTKPNRSKSRRSKPKVSKPKVSKPKISQPNLSESNLSKPKQSKPKLSKAKPSERTAKKEQDYGVVGRRKSKKLKKSRRSRKSRHAAHHHVRITREVYDYDDVEIDPRTHFSSKAESSNGHNQAIFSLKEAMDETGVQRDIRTTNAETDLLLAEQNSDSRQKDQPETAEDDDTLVNFNLHHGRSIIDRRAKLLKINSRAPVQSSSQDDRSVLDKTMTSEAKDEHAQCCKWAATNECDRNPEYMRIHCQRSCGTSGCTRDTIHQCQVAVRPFCFAIHKLFNGFIPKTGLSPNFELRRQASVSGTLLHDVTRQSTTDKKWKEIE</sequence>
<accession>A0A914VXF2</accession>
<evidence type="ECO:0000259" key="3">
    <source>
        <dbReference type="PROSITE" id="PS51670"/>
    </source>
</evidence>